<name>A0A484ZMB9_9GAMM</name>
<keyword evidence="10 11" id="KW-0998">Cell outer membrane</keyword>
<evidence type="ECO:0000256" key="8">
    <source>
        <dbReference type="ARBA" id="ARBA00023065"/>
    </source>
</evidence>
<evidence type="ECO:0000256" key="5">
    <source>
        <dbReference type="ARBA" id="ARBA00022692"/>
    </source>
</evidence>
<dbReference type="PANTHER" id="PTHR32552:SF68">
    <property type="entry name" value="FERRICHROME OUTER MEMBRANE TRANSPORTER_PHAGE RECEPTOR"/>
    <property type="match status" value="1"/>
</dbReference>
<evidence type="ECO:0000256" key="2">
    <source>
        <dbReference type="ARBA" id="ARBA00022448"/>
    </source>
</evidence>
<keyword evidence="3 11" id="KW-1134">Transmembrane beta strand</keyword>
<evidence type="ECO:0000256" key="10">
    <source>
        <dbReference type="ARBA" id="ARBA00023237"/>
    </source>
</evidence>
<dbReference type="Gene3D" id="2.40.170.20">
    <property type="entry name" value="TonB-dependent receptor, beta-barrel domain"/>
    <property type="match status" value="1"/>
</dbReference>
<dbReference type="GO" id="GO:0009279">
    <property type="term" value="C:cell outer membrane"/>
    <property type="evidence" value="ECO:0007669"/>
    <property type="project" value="UniProtKB-SubCell"/>
</dbReference>
<evidence type="ECO:0000256" key="11">
    <source>
        <dbReference type="PROSITE-ProRule" id="PRU01360"/>
    </source>
</evidence>
<dbReference type="AlphaFoldDB" id="A0A484ZMB9"/>
<dbReference type="InterPro" id="IPR039426">
    <property type="entry name" value="TonB-dep_rcpt-like"/>
</dbReference>
<evidence type="ECO:0000313" key="12">
    <source>
        <dbReference type="EMBL" id="VFS49058.1"/>
    </source>
</evidence>
<dbReference type="RefSeq" id="WP_134531236.1">
    <property type="nucleotide sequence ID" value="NZ_CAADJA010000002.1"/>
</dbReference>
<protein>
    <submittedName>
        <fullName evidence="12">Ferrichrome receptor protein</fullName>
    </submittedName>
</protein>
<dbReference type="PANTHER" id="PTHR32552">
    <property type="entry name" value="FERRICHROME IRON RECEPTOR-RELATED"/>
    <property type="match status" value="1"/>
</dbReference>
<accession>A0A484ZMB9</accession>
<dbReference type="EMBL" id="CAADJA010000002">
    <property type="protein sequence ID" value="VFS49058.1"/>
    <property type="molecule type" value="Genomic_DNA"/>
</dbReference>
<comment type="similarity">
    <text evidence="11">Belongs to the TonB-dependent receptor family.</text>
</comment>
<dbReference type="Proteomes" id="UP000373449">
    <property type="component" value="Unassembled WGS sequence"/>
</dbReference>
<dbReference type="InterPro" id="IPR036942">
    <property type="entry name" value="Beta-barrel_TonB_sf"/>
</dbReference>
<gene>
    <name evidence="12" type="ORF">NCTC12282_03518</name>
</gene>
<keyword evidence="8" id="KW-0406">Ion transport</keyword>
<keyword evidence="6" id="KW-0732">Signal</keyword>
<organism evidence="12 13">
    <name type="scientific">Budvicia aquatica</name>
    <dbReference type="NCBI Taxonomy" id="82979"/>
    <lineage>
        <taxon>Bacteria</taxon>
        <taxon>Pseudomonadati</taxon>
        <taxon>Pseudomonadota</taxon>
        <taxon>Gammaproteobacteria</taxon>
        <taxon>Enterobacterales</taxon>
        <taxon>Budviciaceae</taxon>
        <taxon>Budvicia</taxon>
    </lineage>
</organism>
<evidence type="ECO:0000256" key="4">
    <source>
        <dbReference type="ARBA" id="ARBA00022496"/>
    </source>
</evidence>
<proteinExistence type="inferred from homology"/>
<reference evidence="12 13" key="1">
    <citation type="submission" date="2019-03" db="EMBL/GenBank/DDBJ databases">
        <authorList>
            <consortium name="Pathogen Informatics"/>
        </authorList>
    </citation>
    <scope>NUCLEOTIDE SEQUENCE [LARGE SCALE GENOMIC DNA]</scope>
    <source>
        <strain evidence="12 13">NCTC12282</strain>
    </source>
</reference>
<evidence type="ECO:0000256" key="9">
    <source>
        <dbReference type="ARBA" id="ARBA00023136"/>
    </source>
</evidence>
<evidence type="ECO:0000256" key="6">
    <source>
        <dbReference type="ARBA" id="ARBA00022729"/>
    </source>
</evidence>
<evidence type="ECO:0000256" key="7">
    <source>
        <dbReference type="ARBA" id="ARBA00023004"/>
    </source>
</evidence>
<keyword evidence="4" id="KW-0410">Iron transport</keyword>
<dbReference type="PROSITE" id="PS52016">
    <property type="entry name" value="TONB_DEPENDENT_REC_3"/>
    <property type="match status" value="1"/>
</dbReference>
<evidence type="ECO:0000256" key="3">
    <source>
        <dbReference type="ARBA" id="ARBA00022452"/>
    </source>
</evidence>
<keyword evidence="7" id="KW-0408">Iron</keyword>
<keyword evidence="12" id="KW-0675">Receptor</keyword>
<sequence>MIRYDINKEWQVQVNANNLANKKYVSACDYWCYYGDGRTVTAKLSYHW</sequence>
<keyword evidence="2 11" id="KW-0813">Transport</keyword>
<evidence type="ECO:0000256" key="1">
    <source>
        <dbReference type="ARBA" id="ARBA00004571"/>
    </source>
</evidence>
<comment type="subcellular location">
    <subcellularLocation>
        <location evidence="1 11">Cell outer membrane</location>
        <topology evidence="1 11">Multi-pass membrane protein</topology>
    </subcellularLocation>
</comment>
<keyword evidence="9 11" id="KW-0472">Membrane</keyword>
<keyword evidence="5 11" id="KW-0812">Transmembrane</keyword>
<evidence type="ECO:0000313" key="13">
    <source>
        <dbReference type="Proteomes" id="UP000373449"/>
    </source>
</evidence>
<dbReference type="SUPFAM" id="SSF56935">
    <property type="entry name" value="Porins"/>
    <property type="match status" value="1"/>
</dbReference>
<dbReference type="GO" id="GO:0015344">
    <property type="term" value="F:siderophore uptake transmembrane transporter activity"/>
    <property type="evidence" value="ECO:0007669"/>
    <property type="project" value="TreeGrafter"/>
</dbReference>